<dbReference type="EMBL" id="BOMG01000044">
    <property type="protein sequence ID" value="GID54912.1"/>
    <property type="molecule type" value="Genomic_DNA"/>
</dbReference>
<keyword evidence="11" id="KW-1185">Reference proteome</keyword>
<dbReference type="Pfam" id="PF13231">
    <property type="entry name" value="PMT_2"/>
    <property type="match status" value="1"/>
</dbReference>
<keyword evidence="7 8" id="KW-0472">Membrane</keyword>
<feature type="transmembrane region" description="Helical" evidence="8">
    <location>
        <begin position="208"/>
        <end position="228"/>
    </location>
</feature>
<proteinExistence type="predicted"/>
<protein>
    <recommendedName>
        <fullName evidence="9">Glycosyltransferase RgtA/B/C/D-like domain-containing protein</fullName>
    </recommendedName>
</protein>
<evidence type="ECO:0000313" key="11">
    <source>
        <dbReference type="Proteomes" id="UP000612282"/>
    </source>
</evidence>
<evidence type="ECO:0000256" key="1">
    <source>
        <dbReference type="ARBA" id="ARBA00004651"/>
    </source>
</evidence>
<feature type="transmembrane region" description="Helical" evidence="8">
    <location>
        <begin position="333"/>
        <end position="354"/>
    </location>
</feature>
<gene>
    <name evidence="10" type="ORF">Aco03nite_033160</name>
</gene>
<evidence type="ECO:0000259" key="9">
    <source>
        <dbReference type="Pfam" id="PF13231"/>
    </source>
</evidence>
<evidence type="ECO:0000313" key="10">
    <source>
        <dbReference type="EMBL" id="GID54912.1"/>
    </source>
</evidence>
<organism evidence="10 11">
    <name type="scientific">Actinoplanes couchii</name>
    <dbReference type="NCBI Taxonomy" id="403638"/>
    <lineage>
        <taxon>Bacteria</taxon>
        <taxon>Bacillati</taxon>
        <taxon>Actinomycetota</taxon>
        <taxon>Actinomycetes</taxon>
        <taxon>Micromonosporales</taxon>
        <taxon>Micromonosporaceae</taxon>
        <taxon>Actinoplanes</taxon>
    </lineage>
</organism>
<dbReference type="InterPro" id="IPR038731">
    <property type="entry name" value="RgtA/B/C-like"/>
</dbReference>
<feature type="transmembrane region" description="Helical" evidence="8">
    <location>
        <begin position="144"/>
        <end position="160"/>
    </location>
</feature>
<evidence type="ECO:0000256" key="3">
    <source>
        <dbReference type="ARBA" id="ARBA00022676"/>
    </source>
</evidence>
<evidence type="ECO:0000256" key="6">
    <source>
        <dbReference type="ARBA" id="ARBA00022989"/>
    </source>
</evidence>
<keyword evidence="4" id="KW-0808">Transferase</keyword>
<sequence length="500" mass="53939">MVDALSDITATQRIQSARRPFAAWPVGLTAASAVILLLYLSGDYGYHRDELYFRMLSEHPAWGYADQPPFTPMLVRFGIEMFGDSLWAIRVVPAVLLGLTVVVAALIAREAGGGRVAQSIAAAGIFSTFPLTAAHVTSTAGTDLLIWLLVLLLVIRALLWERPRAWLGAGVVAGLGLWNKHLVVLLLICLAVALLVAGPREVFRSRHLWVGAGLAVLIGLPNLVYQVLNGFPQLEMAAAIAREKGADSRLMLLPLQFALVILPPVWIAGLVTLVRDPRWRRIRAIAVAYPLMLALVLVSAGQPYYPVPLLVGIFALGAVPVERWITGRRARQALVAAGVVLSVAAGVVTSLPVIPEDELAGSLPAELNSTIGDQVGWLQYVWQVGLVYADLSPADKRRAVLFTGNYGEAGALARFGPSLGLPDVYSGHNELHRFGPPPESARVVIAVLQDTPVAEFGRCTAERSLHNTPGVANEEVGARVWVCRPSVPWTVIWPRVGHYS</sequence>
<dbReference type="PANTHER" id="PTHR33908">
    <property type="entry name" value="MANNOSYLTRANSFERASE YKCB-RELATED"/>
    <property type="match status" value="1"/>
</dbReference>
<dbReference type="Proteomes" id="UP000612282">
    <property type="component" value="Unassembled WGS sequence"/>
</dbReference>
<feature type="domain" description="Glycosyltransferase RgtA/B/C/D-like" evidence="9">
    <location>
        <begin position="66"/>
        <end position="225"/>
    </location>
</feature>
<feature type="transmembrane region" description="Helical" evidence="8">
    <location>
        <begin position="281"/>
        <end position="298"/>
    </location>
</feature>
<dbReference type="PANTHER" id="PTHR33908:SF11">
    <property type="entry name" value="MEMBRANE PROTEIN"/>
    <property type="match status" value="1"/>
</dbReference>
<dbReference type="RefSeq" id="WP_203796197.1">
    <property type="nucleotide sequence ID" value="NZ_BAAAQE010000029.1"/>
</dbReference>
<dbReference type="InterPro" id="IPR050297">
    <property type="entry name" value="LipidA_mod_glycosyltrf_83"/>
</dbReference>
<feature type="transmembrane region" description="Helical" evidence="8">
    <location>
        <begin position="253"/>
        <end position="274"/>
    </location>
</feature>
<accession>A0ABQ3X8U2</accession>
<comment type="caution">
    <text evidence="10">The sequence shown here is derived from an EMBL/GenBank/DDBJ whole genome shotgun (WGS) entry which is preliminary data.</text>
</comment>
<comment type="subcellular location">
    <subcellularLocation>
        <location evidence="1">Cell membrane</location>
        <topology evidence="1">Multi-pass membrane protein</topology>
    </subcellularLocation>
</comment>
<reference evidence="10 11" key="1">
    <citation type="submission" date="2021-01" db="EMBL/GenBank/DDBJ databases">
        <title>Whole genome shotgun sequence of Actinoplanes couchii NBRC 106145.</title>
        <authorList>
            <person name="Komaki H."/>
            <person name="Tamura T."/>
        </authorList>
    </citation>
    <scope>NUCLEOTIDE SEQUENCE [LARGE SCALE GENOMIC DNA]</scope>
    <source>
        <strain evidence="10 11">NBRC 106145</strain>
    </source>
</reference>
<feature type="transmembrane region" description="Helical" evidence="8">
    <location>
        <begin position="87"/>
        <end position="108"/>
    </location>
</feature>
<keyword evidence="6 8" id="KW-1133">Transmembrane helix</keyword>
<feature type="transmembrane region" description="Helical" evidence="8">
    <location>
        <begin position="21"/>
        <end position="40"/>
    </location>
</feature>
<evidence type="ECO:0000256" key="4">
    <source>
        <dbReference type="ARBA" id="ARBA00022679"/>
    </source>
</evidence>
<name>A0ABQ3X8U2_9ACTN</name>
<feature type="transmembrane region" description="Helical" evidence="8">
    <location>
        <begin position="304"/>
        <end position="321"/>
    </location>
</feature>
<evidence type="ECO:0000256" key="8">
    <source>
        <dbReference type="SAM" id="Phobius"/>
    </source>
</evidence>
<evidence type="ECO:0000256" key="2">
    <source>
        <dbReference type="ARBA" id="ARBA00022475"/>
    </source>
</evidence>
<keyword evidence="3" id="KW-0328">Glycosyltransferase</keyword>
<keyword evidence="2" id="KW-1003">Cell membrane</keyword>
<keyword evidence="5 8" id="KW-0812">Transmembrane</keyword>
<evidence type="ECO:0000256" key="7">
    <source>
        <dbReference type="ARBA" id="ARBA00023136"/>
    </source>
</evidence>
<feature type="transmembrane region" description="Helical" evidence="8">
    <location>
        <begin position="166"/>
        <end position="196"/>
    </location>
</feature>
<evidence type="ECO:0000256" key="5">
    <source>
        <dbReference type="ARBA" id="ARBA00022692"/>
    </source>
</evidence>